<dbReference type="AlphaFoldDB" id="A0A8S3RN49"/>
<keyword evidence="1" id="KW-0472">Membrane</keyword>
<dbReference type="SUPFAM" id="SSF81321">
    <property type="entry name" value="Family A G protein-coupled receptor-like"/>
    <property type="match status" value="1"/>
</dbReference>
<proteinExistence type="predicted"/>
<dbReference type="Gene3D" id="3.40.50.1110">
    <property type="entry name" value="SGNH hydrolase"/>
    <property type="match status" value="1"/>
</dbReference>
<keyword evidence="3" id="KW-1185">Reference proteome</keyword>
<sequence length="290" mass="33515">MILRHLMTDTETNCNNSDPTSIQCGEDVHSVGLSLKALSLGIIFIVSMVMNGTVCLVFYKKTQLLSVSNTFVLNLICCQLRVLNYGSTRVHFVSKFLHTQIIKLPVYWIYMIINKRTAKYDSQEQSSALLTQTVRRDLSMAIRDLIEHGLMEQITQGYKEIIDLLAKYPNCRVTFLETPFYSIINWNTKQHHKDPSVFSEQEHILEQQVIALNKEVKAINTSLHSHSPDFNYDLYRTSKYRSSKHKGSTKQRKFFNIALYPDGIHPDPALAKAWLRKILQQIFINCWSSH</sequence>
<accession>A0A8S3RN49</accession>
<keyword evidence="1" id="KW-1133">Transmembrane helix</keyword>
<evidence type="ECO:0000256" key="1">
    <source>
        <dbReference type="SAM" id="Phobius"/>
    </source>
</evidence>
<dbReference type="EMBL" id="CAJPWZ010001049">
    <property type="protein sequence ID" value="CAG2206456.1"/>
    <property type="molecule type" value="Genomic_DNA"/>
</dbReference>
<organism evidence="2 3">
    <name type="scientific">Mytilus edulis</name>
    <name type="common">Blue mussel</name>
    <dbReference type="NCBI Taxonomy" id="6550"/>
    <lineage>
        <taxon>Eukaryota</taxon>
        <taxon>Metazoa</taxon>
        <taxon>Spiralia</taxon>
        <taxon>Lophotrochozoa</taxon>
        <taxon>Mollusca</taxon>
        <taxon>Bivalvia</taxon>
        <taxon>Autobranchia</taxon>
        <taxon>Pteriomorphia</taxon>
        <taxon>Mytilida</taxon>
        <taxon>Mytiloidea</taxon>
        <taxon>Mytilidae</taxon>
        <taxon>Mytilinae</taxon>
        <taxon>Mytilus</taxon>
    </lineage>
</organism>
<dbReference type="Proteomes" id="UP000683360">
    <property type="component" value="Unassembled WGS sequence"/>
</dbReference>
<dbReference type="Gene3D" id="1.20.1070.10">
    <property type="entry name" value="Rhodopsin 7-helix transmembrane proteins"/>
    <property type="match status" value="1"/>
</dbReference>
<keyword evidence="1" id="KW-0812">Transmembrane</keyword>
<protein>
    <submittedName>
        <fullName evidence="2">Uncharacterized protein</fullName>
    </submittedName>
</protein>
<dbReference type="OrthoDB" id="10071887at2759"/>
<feature type="transmembrane region" description="Helical" evidence="1">
    <location>
        <begin position="37"/>
        <end position="59"/>
    </location>
</feature>
<gene>
    <name evidence="2" type="ORF">MEDL_20783</name>
</gene>
<evidence type="ECO:0000313" key="2">
    <source>
        <dbReference type="EMBL" id="CAG2206456.1"/>
    </source>
</evidence>
<comment type="caution">
    <text evidence="2">The sequence shown here is derived from an EMBL/GenBank/DDBJ whole genome shotgun (WGS) entry which is preliminary data.</text>
</comment>
<evidence type="ECO:0000313" key="3">
    <source>
        <dbReference type="Proteomes" id="UP000683360"/>
    </source>
</evidence>
<dbReference type="InterPro" id="IPR036514">
    <property type="entry name" value="SGNH_hydro_sf"/>
</dbReference>
<name>A0A8S3RN49_MYTED</name>
<dbReference type="SUPFAM" id="SSF52266">
    <property type="entry name" value="SGNH hydrolase"/>
    <property type="match status" value="1"/>
</dbReference>
<reference evidence="2" key="1">
    <citation type="submission" date="2021-03" db="EMBL/GenBank/DDBJ databases">
        <authorList>
            <person name="Bekaert M."/>
        </authorList>
    </citation>
    <scope>NUCLEOTIDE SEQUENCE</scope>
</reference>